<evidence type="ECO:0000313" key="2">
    <source>
        <dbReference type="EMBL" id="QNO42838.1"/>
    </source>
</evidence>
<dbReference type="EMBL" id="MT630772">
    <property type="protein sequence ID" value="QNO42838.1"/>
    <property type="molecule type" value="Genomic_DNA"/>
</dbReference>
<sequence length="76" mass="7950">MGFSMISSFDASTHTTIRSCATCLAALSAIANDPGTTFLSLDDAELSITLLQSEVDRTLALLAANQTVALPRSTTE</sequence>
<evidence type="ECO:0000313" key="1">
    <source>
        <dbReference type="EMBL" id="QNO42694.1"/>
    </source>
</evidence>
<dbReference type="AlphaFoldDB" id="A0A7G9Y4A4"/>
<organism evidence="2">
    <name type="scientific">Candidatus Methanogaster sp. ANME-2c ERB4</name>
    <dbReference type="NCBI Taxonomy" id="2759911"/>
    <lineage>
        <taxon>Archaea</taxon>
        <taxon>Methanobacteriati</taxon>
        <taxon>Methanobacteriota</taxon>
        <taxon>Stenosarchaea group</taxon>
        <taxon>Methanomicrobia</taxon>
        <taxon>Methanosarcinales</taxon>
        <taxon>ANME-2 cluster</taxon>
        <taxon>Candidatus Methanogasteraceae</taxon>
        <taxon>Candidatus Methanogaster</taxon>
    </lineage>
</organism>
<gene>
    <name evidence="2" type="ORF">KIACKMEK_00005</name>
    <name evidence="1" type="ORF">LJMFLAAN_00005</name>
</gene>
<name>A0A7G9Y4A4_9EURY</name>
<proteinExistence type="predicted"/>
<protein>
    <submittedName>
        <fullName evidence="2">Uncharacterized protein</fullName>
    </submittedName>
</protein>
<dbReference type="EMBL" id="MT630756">
    <property type="protein sequence ID" value="QNO42694.1"/>
    <property type="molecule type" value="Genomic_DNA"/>
</dbReference>
<accession>A0A7G9Y4A4</accession>
<reference evidence="2" key="1">
    <citation type="submission" date="2020-06" db="EMBL/GenBank/DDBJ databases">
        <title>Unique genomic features of the anaerobic methanotrophic archaea.</title>
        <authorList>
            <person name="Chadwick G.L."/>
            <person name="Skennerton C.T."/>
            <person name="Laso-Perez R."/>
            <person name="Leu A.O."/>
            <person name="Speth D.R."/>
            <person name="Yu H."/>
            <person name="Morgan-Lang C."/>
            <person name="Hatzenpichler R."/>
            <person name="Goudeau D."/>
            <person name="Malmstrom R."/>
            <person name="Brazelton W.J."/>
            <person name="Woyke T."/>
            <person name="Hallam S.J."/>
            <person name="Tyson G.W."/>
            <person name="Wegener G."/>
            <person name="Boetius A."/>
            <person name="Orphan V."/>
        </authorList>
    </citation>
    <scope>NUCLEOTIDE SEQUENCE</scope>
</reference>